<evidence type="ECO:0000313" key="2">
    <source>
        <dbReference type="EMBL" id="JAD83430.1"/>
    </source>
</evidence>
<accession>A0A0A9DCP7</accession>
<dbReference type="EMBL" id="GBRH01214465">
    <property type="protein sequence ID" value="JAD83430.1"/>
    <property type="molecule type" value="Transcribed_RNA"/>
</dbReference>
<proteinExistence type="predicted"/>
<organism evidence="2">
    <name type="scientific">Arundo donax</name>
    <name type="common">Giant reed</name>
    <name type="synonym">Donax arundinaceus</name>
    <dbReference type="NCBI Taxonomy" id="35708"/>
    <lineage>
        <taxon>Eukaryota</taxon>
        <taxon>Viridiplantae</taxon>
        <taxon>Streptophyta</taxon>
        <taxon>Embryophyta</taxon>
        <taxon>Tracheophyta</taxon>
        <taxon>Spermatophyta</taxon>
        <taxon>Magnoliopsida</taxon>
        <taxon>Liliopsida</taxon>
        <taxon>Poales</taxon>
        <taxon>Poaceae</taxon>
        <taxon>PACMAD clade</taxon>
        <taxon>Arundinoideae</taxon>
        <taxon>Arundineae</taxon>
        <taxon>Arundo</taxon>
    </lineage>
</organism>
<feature type="region of interest" description="Disordered" evidence="1">
    <location>
        <begin position="95"/>
        <end position="123"/>
    </location>
</feature>
<name>A0A0A9DCP7_ARUDO</name>
<dbReference type="AlphaFoldDB" id="A0A0A9DCP7"/>
<reference evidence="2" key="2">
    <citation type="journal article" date="2015" name="Data Brief">
        <title>Shoot transcriptome of the giant reed, Arundo donax.</title>
        <authorList>
            <person name="Barrero R.A."/>
            <person name="Guerrero F.D."/>
            <person name="Moolhuijzen P."/>
            <person name="Goolsby J.A."/>
            <person name="Tidwell J."/>
            <person name="Bellgard S.E."/>
            <person name="Bellgard M.I."/>
        </authorList>
    </citation>
    <scope>NUCLEOTIDE SEQUENCE</scope>
    <source>
        <tissue evidence="2">Shoot tissue taken approximately 20 cm above the soil surface</tissue>
    </source>
</reference>
<evidence type="ECO:0000256" key="1">
    <source>
        <dbReference type="SAM" id="MobiDB-lite"/>
    </source>
</evidence>
<sequence length="123" mass="13404">MPLVISSAFPLLHPAAQSIFLIFLYLSKSVSSNSCQSLRTQHVVVFWRTRSAQPCNSLFLFVTLVLCLERFQGATLRAPPRRRRQARCHLVREAPDSAAWPSPPVGSSSRPARNAGTASAAGG</sequence>
<protein>
    <submittedName>
        <fullName evidence="2">Uncharacterized protein</fullName>
    </submittedName>
</protein>
<reference evidence="2" key="1">
    <citation type="submission" date="2014-09" db="EMBL/GenBank/DDBJ databases">
        <authorList>
            <person name="Magalhaes I.L.F."/>
            <person name="Oliveira U."/>
            <person name="Santos F.R."/>
            <person name="Vidigal T.H.D.A."/>
            <person name="Brescovit A.D."/>
            <person name="Santos A.J."/>
        </authorList>
    </citation>
    <scope>NUCLEOTIDE SEQUENCE</scope>
    <source>
        <tissue evidence="2">Shoot tissue taken approximately 20 cm above the soil surface</tissue>
    </source>
</reference>